<name>A0A6S9HW39_9STRA</name>
<keyword evidence="1" id="KW-1133">Transmembrane helix</keyword>
<gene>
    <name evidence="3" type="ORF">DBRI00130_LOCUS3192</name>
</gene>
<dbReference type="EMBL" id="HBNS01003928">
    <property type="protein sequence ID" value="CAE4584407.1"/>
    <property type="molecule type" value="Transcribed_RNA"/>
</dbReference>
<keyword evidence="2" id="KW-0732">Signal</keyword>
<dbReference type="AlphaFoldDB" id="A0A6S9HW39"/>
<evidence type="ECO:0000313" key="3">
    <source>
        <dbReference type="EMBL" id="CAE4584407.1"/>
    </source>
</evidence>
<feature type="transmembrane region" description="Helical" evidence="1">
    <location>
        <begin position="257"/>
        <end position="277"/>
    </location>
</feature>
<evidence type="ECO:0000256" key="2">
    <source>
        <dbReference type="SAM" id="SignalP"/>
    </source>
</evidence>
<protein>
    <submittedName>
        <fullName evidence="3">Uncharacterized protein</fullName>
    </submittedName>
</protein>
<feature type="transmembrane region" description="Helical" evidence="1">
    <location>
        <begin position="289"/>
        <end position="307"/>
    </location>
</feature>
<feature type="signal peptide" evidence="2">
    <location>
        <begin position="1"/>
        <end position="21"/>
    </location>
</feature>
<evidence type="ECO:0000256" key="1">
    <source>
        <dbReference type="SAM" id="Phobius"/>
    </source>
</evidence>
<feature type="chain" id="PRO_5030159587" evidence="2">
    <location>
        <begin position="22"/>
        <end position="313"/>
    </location>
</feature>
<keyword evidence="1" id="KW-0472">Membrane</keyword>
<proteinExistence type="predicted"/>
<keyword evidence="1" id="KW-0812">Transmembrane</keyword>
<dbReference type="InterPro" id="IPR021788">
    <property type="entry name" value="CPP1-like"/>
</dbReference>
<feature type="transmembrane region" description="Helical" evidence="1">
    <location>
        <begin position="203"/>
        <end position="228"/>
    </location>
</feature>
<reference evidence="3" key="1">
    <citation type="submission" date="2021-01" db="EMBL/GenBank/DDBJ databases">
        <authorList>
            <person name="Corre E."/>
            <person name="Pelletier E."/>
            <person name="Niang G."/>
            <person name="Scheremetjew M."/>
            <person name="Finn R."/>
            <person name="Kale V."/>
            <person name="Holt S."/>
            <person name="Cochrane G."/>
            <person name="Meng A."/>
            <person name="Brown T."/>
            <person name="Cohen L."/>
        </authorList>
    </citation>
    <scope>NUCLEOTIDE SEQUENCE</scope>
    <source>
        <strain evidence="3">GSO104</strain>
    </source>
</reference>
<dbReference type="Pfam" id="PF11833">
    <property type="entry name" value="CPP1-like"/>
    <property type="match status" value="1"/>
</dbReference>
<organism evidence="3">
    <name type="scientific">Ditylum brightwellii</name>
    <dbReference type="NCBI Taxonomy" id="49249"/>
    <lineage>
        <taxon>Eukaryota</taxon>
        <taxon>Sar</taxon>
        <taxon>Stramenopiles</taxon>
        <taxon>Ochrophyta</taxon>
        <taxon>Bacillariophyta</taxon>
        <taxon>Mediophyceae</taxon>
        <taxon>Lithodesmiophycidae</taxon>
        <taxon>Lithodesmiales</taxon>
        <taxon>Lithodesmiaceae</taxon>
        <taxon>Ditylum</taxon>
    </lineage>
</organism>
<sequence length="313" mass="34979">MKSSFQLPCFMVYTILCVANAFTAPPNTMNSCSRSALFRPNASGTALQMAAAASRPNKKTSLPELLNKLPWNAEREKQREARRLRLESAKLHRELGIAPDATFEEITDATNVLIARVGGDVKKRVKIEIAKDKIMQIRLNERLAGLGTETKEARTRTSLEEGDFEDDFDDRPVKKVDEQPRTSFLNGLIEKPDKAWRTRQFKVWGILTFMGAVLPPIAENLSFFNWLFMAGQVSRRGLADDSEVGMFRKGTPGAPKAIGLSLIVWLISKTFAIWFTTSVPGLRNTNNGKLIELAMTNTALGFGTAYFKTYKPK</sequence>
<accession>A0A6S9HW39</accession>